<dbReference type="InterPro" id="IPR050721">
    <property type="entry name" value="Trk_Ktr_HKT_K-transport"/>
</dbReference>
<evidence type="ECO:0000256" key="6">
    <source>
        <dbReference type="ARBA" id="ARBA00023027"/>
    </source>
</evidence>
<dbReference type="STRING" id="187272.Mlg_2622"/>
<feature type="domain" description="RCK N-terminal" evidence="8">
    <location>
        <begin position="1"/>
        <end position="122"/>
    </location>
</feature>
<dbReference type="EMBL" id="NFZW01000036">
    <property type="protein sequence ID" value="RFA32006.1"/>
    <property type="molecule type" value="Genomic_DNA"/>
</dbReference>
<feature type="domain" description="RCK C-terminal" evidence="9">
    <location>
        <begin position="368"/>
        <end position="453"/>
    </location>
</feature>
<dbReference type="OrthoDB" id="9775180at2"/>
<dbReference type="SUPFAM" id="SSF116726">
    <property type="entry name" value="TrkA C-terminal domain-like"/>
    <property type="match status" value="2"/>
</dbReference>
<organism evidence="10 11">
    <name type="scientific">Alkalilimnicola ehrlichii</name>
    <dbReference type="NCBI Taxonomy" id="351052"/>
    <lineage>
        <taxon>Bacteria</taxon>
        <taxon>Pseudomonadati</taxon>
        <taxon>Pseudomonadota</taxon>
        <taxon>Gammaproteobacteria</taxon>
        <taxon>Chromatiales</taxon>
        <taxon>Ectothiorhodospiraceae</taxon>
        <taxon>Alkalilimnicola</taxon>
    </lineage>
</organism>
<dbReference type="PROSITE" id="PS51202">
    <property type="entry name" value="RCK_C"/>
    <property type="match status" value="2"/>
</dbReference>
<dbReference type="PROSITE" id="PS51201">
    <property type="entry name" value="RCK_N"/>
    <property type="match status" value="2"/>
</dbReference>
<dbReference type="Gene3D" id="3.30.70.1450">
    <property type="entry name" value="Regulator of K+ conductance, C-terminal domain"/>
    <property type="match status" value="2"/>
</dbReference>
<dbReference type="GO" id="GO:0015079">
    <property type="term" value="F:potassium ion transmembrane transporter activity"/>
    <property type="evidence" value="ECO:0007669"/>
    <property type="project" value="InterPro"/>
</dbReference>
<proteinExistence type="predicted"/>
<dbReference type="FunFam" id="3.40.50.720:FF:000027">
    <property type="entry name" value="Trk system potassium transporter TrkA"/>
    <property type="match status" value="1"/>
</dbReference>
<dbReference type="NCBIfam" id="NF007031">
    <property type="entry name" value="PRK09496.1-2"/>
    <property type="match status" value="1"/>
</dbReference>
<dbReference type="InterPro" id="IPR003148">
    <property type="entry name" value="RCK_N"/>
</dbReference>
<sequence>MKIIILGAGQVGASVAHNLASEANDITVVDTNPRILQDLQDRLDLRTVVGSATHPAVLMRAGADDADMIIAVTNSDESNMVACQVAYTLFHTPTKIARVRALEYLSYPQLFAPDSIPIDVLISPEQLVTQYVKRLIEHPGALQVLDFADGKVRLVGVRAYYGGPLVGHELSTLREHMPGIRTRVAAIFRRGQPIIPEGNTTIEAGDEVFFIAARKNIRAVMSELRKLEKPVKRIIIAGGGNIGKRLAQVLETRYQVKLIERNPSRSRAISEDLRRTIVLLGDAADEDLLLEENIENTDVFCALTNDDEANILSSMLAKRRGARMVMALINRPAYVDLVQGSEDIDIAISPQQATIGSLLAHIRRGDVVNVHSLRRGAAEAIEAVAHGDPTSSKVIGRRIDEIKLPKGTTIGAIVRGDEVLMGHHDLVIQPEDHVILFLVDKTRIGEVERLFQVGVTFL</sequence>
<dbReference type="Pfam" id="PF02254">
    <property type="entry name" value="TrkA_N"/>
    <property type="match status" value="2"/>
</dbReference>
<name>A0A3E0WJ64_9GAMM</name>
<dbReference type="PANTHER" id="PTHR43833">
    <property type="entry name" value="POTASSIUM CHANNEL PROTEIN 2-RELATED-RELATED"/>
    <property type="match status" value="1"/>
</dbReference>
<feature type="domain" description="RCK C-terminal" evidence="9">
    <location>
        <begin position="142"/>
        <end position="226"/>
    </location>
</feature>
<evidence type="ECO:0000256" key="5">
    <source>
        <dbReference type="ARBA" id="ARBA00022958"/>
    </source>
</evidence>
<keyword evidence="5" id="KW-0630">Potassium</keyword>
<dbReference type="NCBIfam" id="NF007039">
    <property type="entry name" value="PRK09496.3-2"/>
    <property type="match status" value="1"/>
</dbReference>
<keyword evidence="6" id="KW-0520">NAD</keyword>
<reference evidence="11" key="1">
    <citation type="submission" date="2017-05" db="EMBL/GenBank/DDBJ databases">
        <authorList>
            <person name="Sharma S."/>
            <person name="Sidhu C."/>
            <person name="Pinnaka A.K."/>
        </authorList>
    </citation>
    <scope>NUCLEOTIDE SEQUENCE [LARGE SCALE GENOMIC DNA]</scope>
    <source>
        <strain evidence="11">AK93</strain>
    </source>
</reference>
<dbReference type="Proteomes" id="UP000256763">
    <property type="component" value="Unassembled WGS sequence"/>
</dbReference>
<dbReference type="Pfam" id="PF02080">
    <property type="entry name" value="TrkA_C"/>
    <property type="match status" value="2"/>
</dbReference>
<dbReference type="InterPro" id="IPR006037">
    <property type="entry name" value="RCK_C"/>
</dbReference>
<evidence type="ECO:0000259" key="8">
    <source>
        <dbReference type="PROSITE" id="PS51201"/>
    </source>
</evidence>
<evidence type="ECO:0000256" key="7">
    <source>
        <dbReference type="ARBA" id="ARBA00023065"/>
    </source>
</evidence>
<dbReference type="FunFam" id="3.30.70.1450:FF:000001">
    <property type="entry name" value="Trk system potassium transporter TrkA"/>
    <property type="match status" value="1"/>
</dbReference>
<dbReference type="RefSeq" id="WP_116304008.1">
    <property type="nucleotide sequence ID" value="NZ_NFZV01000036.1"/>
</dbReference>
<feature type="domain" description="RCK N-terminal" evidence="8">
    <location>
        <begin position="231"/>
        <end position="348"/>
    </location>
</feature>
<dbReference type="InterPro" id="IPR036291">
    <property type="entry name" value="NAD(P)-bd_dom_sf"/>
</dbReference>
<evidence type="ECO:0000313" key="10">
    <source>
        <dbReference type="EMBL" id="RFA32006.1"/>
    </source>
</evidence>
<dbReference type="FunFam" id="3.40.50.720:FF:000042">
    <property type="entry name" value="Trk system potassium transporter TrkA"/>
    <property type="match status" value="1"/>
</dbReference>
<comment type="caution">
    <text evidence="10">The sequence shown here is derived from an EMBL/GenBank/DDBJ whole genome shotgun (WGS) entry which is preliminary data.</text>
</comment>
<dbReference type="PANTHER" id="PTHR43833:SF5">
    <property type="entry name" value="TRK SYSTEM POTASSIUM UPTAKE PROTEIN TRKA"/>
    <property type="match status" value="1"/>
</dbReference>
<gene>
    <name evidence="10" type="ORF">CAL65_20850</name>
</gene>
<accession>A0A3E0WJ64</accession>
<dbReference type="NCBIfam" id="NF007030">
    <property type="entry name" value="PRK09496.1-1"/>
    <property type="match status" value="1"/>
</dbReference>
<dbReference type="GO" id="GO:0005886">
    <property type="term" value="C:plasma membrane"/>
    <property type="evidence" value="ECO:0007669"/>
    <property type="project" value="InterPro"/>
</dbReference>
<dbReference type="NCBIfam" id="NF007032">
    <property type="entry name" value="PRK09496.1-4"/>
    <property type="match status" value="1"/>
</dbReference>
<evidence type="ECO:0000256" key="1">
    <source>
        <dbReference type="ARBA" id="ARBA00017378"/>
    </source>
</evidence>
<evidence type="ECO:0000313" key="11">
    <source>
        <dbReference type="Proteomes" id="UP000256763"/>
    </source>
</evidence>
<dbReference type="PRINTS" id="PR00335">
    <property type="entry name" value="KUPTAKETRKA"/>
</dbReference>
<evidence type="ECO:0000256" key="3">
    <source>
        <dbReference type="ARBA" id="ARBA00022538"/>
    </source>
</evidence>
<evidence type="ECO:0000256" key="2">
    <source>
        <dbReference type="ARBA" id="ARBA00022448"/>
    </source>
</evidence>
<keyword evidence="2" id="KW-0813">Transport</keyword>
<keyword evidence="7" id="KW-0406">Ion transport</keyword>
<dbReference type="InterPro" id="IPR036721">
    <property type="entry name" value="RCK_C_sf"/>
</dbReference>
<protein>
    <recommendedName>
        <fullName evidence="1">Trk system potassium uptake protein TrkA</fullName>
    </recommendedName>
</protein>
<dbReference type="InterPro" id="IPR006036">
    <property type="entry name" value="K_uptake_TrkA"/>
</dbReference>
<dbReference type="Gene3D" id="3.40.50.720">
    <property type="entry name" value="NAD(P)-binding Rossmann-like Domain"/>
    <property type="match status" value="2"/>
</dbReference>
<dbReference type="AlphaFoldDB" id="A0A3E0WJ64"/>
<keyword evidence="3" id="KW-0633">Potassium transport</keyword>
<evidence type="ECO:0000256" key="4">
    <source>
        <dbReference type="ARBA" id="ARBA00022737"/>
    </source>
</evidence>
<dbReference type="SUPFAM" id="SSF51735">
    <property type="entry name" value="NAD(P)-binding Rossmann-fold domains"/>
    <property type="match status" value="2"/>
</dbReference>
<keyword evidence="4" id="KW-0677">Repeat</keyword>
<evidence type="ECO:0000259" key="9">
    <source>
        <dbReference type="PROSITE" id="PS51202"/>
    </source>
</evidence>
<keyword evidence="11" id="KW-1185">Reference proteome</keyword>